<accession>A0A1K0H0H3</accession>
<organism evidence="2 3">
    <name type="scientific">Ustilago bromivora</name>
    <dbReference type="NCBI Taxonomy" id="307758"/>
    <lineage>
        <taxon>Eukaryota</taxon>
        <taxon>Fungi</taxon>
        <taxon>Dikarya</taxon>
        <taxon>Basidiomycota</taxon>
        <taxon>Ustilaginomycotina</taxon>
        <taxon>Ustilaginomycetes</taxon>
        <taxon>Ustilaginales</taxon>
        <taxon>Ustilaginaceae</taxon>
        <taxon>Ustilago</taxon>
    </lineage>
</organism>
<dbReference type="Proteomes" id="UP000179920">
    <property type="component" value="Chromosome III"/>
</dbReference>
<protein>
    <submittedName>
        <fullName evidence="2">Uncharacterized protein</fullName>
    </submittedName>
</protein>
<gene>
    <name evidence="2" type="ORF">UBRO_20559</name>
</gene>
<reference evidence="3" key="1">
    <citation type="submission" date="2016-04" db="EMBL/GenBank/DDBJ databases">
        <authorList>
            <person name="Guldener U."/>
            <person name="Guldener U."/>
        </authorList>
    </citation>
    <scope>NUCLEOTIDE SEQUENCE [LARGE SCALE GENOMIC DNA]</scope>
    <source>
        <strain evidence="3">UB2112</strain>
    </source>
</reference>
<name>A0A1K0H0H3_9BASI</name>
<evidence type="ECO:0000313" key="2">
    <source>
        <dbReference type="EMBL" id="SAM78464.1"/>
    </source>
</evidence>
<feature type="compositionally biased region" description="Polar residues" evidence="1">
    <location>
        <begin position="86"/>
        <end position="101"/>
    </location>
</feature>
<sequence>MRSRRLLRVSNSVSRSDLGADAEHRESMRQSSSRWVGNAHSRALFADTFPDESCSVRTETRLFFDQEGPLADCQRRQRGFTPKNPLPSSRTADTIPISSCA</sequence>
<feature type="region of interest" description="Disordered" evidence="1">
    <location>
        <begin position="1"/>
        <end position="36"/>
    </location>
</feature>
<evidence type="ECO:0000313" key="3">
    <source>
        <dbReference type="Proteomes" id="UP000179920"/>
    </source>
</evidence>
<dbReference type="EMBL" id="LT558119">
    <property type="protein sequence ID" value="SAM78464.1"/>
    <property type="molecule type" value="Genomic_DNA"/>
</dbReference>
<evidence type="ECO:0000256" key="1">
    <source>
        <dbReference type="SAM" id="MobiDB-lite"/>
    </source>
</evidence>
<dbReference type="AlphaFoldDB" id="A0A1K0H0H3"/>
<feature type="region of interest" description="Disordered" evidence="1">
    <location>
        <begin position="73"/>
        <end position="101"/>
    </location>
</feature>
<proteinExistence type="predicted"/>